<evidence type="ECO:0000313" key="2">
    <source>
        <dbReference type="Proteomes" id="UP000663827"/>
    </source>
</evidence>
<dbReference type="AlphaFoldDB" id="A0A8H3DWN8"/>
<proteinExistence type="predicted"/>
<protein>
    <submittedName>
        <fullName evidence="1">Uncharacterized protein</fullName>
    </submittedName>
</protein>
<evidence type="ECO:0000313" key="1">
    <source>
        <dbReference type="EMBL" id="CAE7117220.1"/>
    </source>
</evidence>
<accession>A0A8H3DWN8</accession>
<dbReference type="Proteomes" id="UP000663827">
    <property type="component" value="Unassembled WGS sequence"/>
</dbReference>
<gene>
    <name evidence="1" type="ORF">RDB_LOCUS53189</name>
</gene>
<comment type="caution">
    <text evidence="1">The sequence shown here is derived from an EMBL/GenBank/DDBJ whole genome shotgun (WGS) entry which is preliminary data.</text>
</comment>
<dbReference type="EMBL" id="CAJNJQ010001063">
    <property type="protein sequence ID" value="CAE7117220.1"/>
    <property type="molecule type" value="Genomic_DNA"/>
</dbReference>
<sequence length="262" mass="30388">MEARFEADREQIKECIATWQSSVQAHFLDQLEVRQGLNIQVEPLQTTNIITTDGDPFVDLSDELKLLLRADSLFYYKDSESSPTGHTQPETYRSILVTQGLIELSNLQTFSHDVLRTPELDQFLPYPEAQEIARMLLVLHYVRHRRLYLKVQEESQQLTDDGVIYNDIHSPEIQPSRPMTKFCLVPPINYGRALLEVCRLCRKIEVIRGTVTTSRPEMVQHLLDVHGIRKPKVKEHYTTHILPGRVSRCDEYGFPLYDGLKR</sequence>
<name>A0A8H3DWN8_9AGAM</name>
<reference evidence="1" key="1">
    <citation type="submission" date="2021-01" db="EMBL/GenBank/DDBJ databases">
        <authorList>
            <person name="Kaushik A."/>
        </authorList>
    </citation>
    <scope>NUCLEOTIDE SEQUENCE</scope>
    <source>
        <strain evidence="1">AG5</strain>
    </source>
</reference>
<organism evidence="1 2">
    <name type="scientific">Rhizoctonia solani</name>
    <dbReference type="NCBI Taxonomy" id="456999"/>
    <lineage>
        <taxon>Eukaryota</taxon>
        <taxon>Fungi</taxon>
        <taxon>Dikarya</taxon>
        <taxon>Basidiomycota</taxon>
        <taxon>Agaricomycotina</taxon>
        <taxon>Agaricomycetes</taxon>
        <taxon>Cantharellales</taxon>
        <taxon>Ceratobasidiaceae</taxon>
        <taxon>Rhizoctonia</taxon>
    </lineage>
</organism>